<gene>
    <name evidence="2" type="ORF">VPK24_11070</name>
</gene>
<proteinExistence type="predicted"/>
<organism evidence="2 3">
    <name type="scientific">Limnothrix redekei LRLZ20PSL1</name>
    <dbReference type="NCBI Taxonomy" id="3112953"/>
    <lineage>
        <taxon>Bacteria</taxon>
        <taxon>Bacillati</taxon>
        <taxon>Cyanobacteriota</taxon>
        <taxon>Cyanophyceae</taxon>
        <taxon>Pseudanabaenales</taxon>
        <taxon>Pseudanabaenaceae</taxon>
        <taxon>Limnothrix</taxon>
    </lineage>
</organism>
<dbReference type="EMBL" id="JAZAQF010000062">
    <property type="protein sequence ID" value="MFG3818177.1"/>
    <property type="molecule type" value="Genomic_DNA"/>
</dbReference>
<feature type="region of interest" description="Disordered" evidence="1">
    <location>
        <begin position="17"/>
        <end position="45"/>
    </location>
</feature>
<feature type="compositionally biased region" description="Polar residues" evidence="1">
    <location>
        <begin position="85"/>
        <end position="94"/>
    </location>
</feature>
<feature type="non-terminal residue" evidence="2">
    <location>
        <position position="113"/>
    </location>
</feature>
<evidence type="ECO:0000313" key="2">
    <source>
        <dbReference type="EMBL" id="MFG3818177.1"/>
    </source>
</evidence>
<sequence length="113" mass="12074">MREQLALGFGNIPISAELKPDRKSRELDPSWGPAPTAPPAPPEADRKIDRLSIAIQAAAKLSPSELLLLQDAIAGLSQALREQAPAQTQENRSLSCGKAEKSAQPSGGYFELK</sequence>
<name>A0ABW7CB87_9CYAN</name>
<evidence type="ECO:0000313" key="3">
    <source>
        <dbReference type="Proteomes" id="UP001604335"/>
    </source>
</evidence>
<accession>A0ABW7CB87</accession>
<keyword evidence="3" id="KW-1185">Reference proteome</keyword>
<protein>
    <submittedName>
        <fullName evidence="2">Uncharacterized protein</fullName>
    </submittedName>
</protein>
<evidence type="ECO:0000256" key="1">
    <source>
        <dbReference type="SAM" id="MobiDB-lite"/>
    </source>
</evidence>
<dbReference type="Proteomes" id="UP001604335">
    <property type="component" value="Unassembled WGS sequence"/>
</dbReference>
<comment type="caution">
    <text evidence="2">The sequence shown here is derived from an EMBL/GenBank/DDBJ whole genome shotgun (WGS) entry which is preliminary data.</text>
</comment>
<feature type="region of interest" description="Disordered" evidence="1">
    <location>
        <begin position="81"/>
        <end position="113"/>
    </location>
</feature>
<reference evidence="3" key="1">
    <citation type="journal article" date="2024" name="Algal Res.">
        <title>Biochemical, toxicological and genomic investigation of a high-biomass producing Limnothrix strain isolated from Italian shallow drinking water reservoir.</title>
        <authorList>
            <person name="Simonazzi M."/>
            <person name="Shishido T.K."/>
            <person name="Delbaje E."/>
            <person name="Wahlsten M."/>
            <person name="Fewer D.P."/>
            <person name="Sivonen K."/>
            <person name="Pezzolesi L."/>
            <person name="Pistocchi R."/>
        </authorList>
    </citation>
    <scope>NUCLEOTIDE SEQUENCE [LARGE SCALE GENOMIC DNA]</scope>
    <source>
        <strain evidence="3">LRLZ20PSL1</strain>
    </source>
</reference>
<feature type="compositionally biased region" description="Basic and acidic residues" evidence="1">
    <location>
        <begin position="18"/>
        <end position="28"/>
    </location>
</feature>